<dbReference type="InterPro" id="IPR036097">
    <property type="entry name" value="HisK_dim/P_sf"/>
</dbReference>
<dbReference type="PROSITE" id="PS50885">
    <property type="entry name" value="HAMP"/>
    <property type="match status" value="1"/>
</dbReference>
<dbReference type="InterPro" id="IPR003661">
    <property type="entry name" value="HisK_dim/P_dom"/>
</dbReference>
<evidence type="ECO:0000256" key="2">
    <source>
        <dbReference type="ARBA" id="ARBA00004651"/>
    </source>
</evidence>
<dbReference type="Pfam" id="PF00672">
    <property type="entry name" value="HAMP"/>
    <property type="match status" value="1"/>
</dbReference>
<evidence type="ECO:0000256" key="9">
    <source>
        <dbReference type="ARBA" id="ARBA00022777"/>
    </source>
</evidence>
<keyword evidence="11 17" id="KW-1133">Transmembrane helix</keyword>
<dbReference type="InterPro" id="IPR036890">
    <property type="entry name" value="HATPase_C_sf"/>
</dbReference>
<sequence>MKSLYSRFVLTTIGIMLLSFILGLMAANSYYHNAIKHNNDRKNTEIAKEFADYIESEKPDSVQRYLKNAAASGYQIYMINDSGEEKFFGADFRNNNLSNDARQKVLSGKVYHGMRDFPKQLFVTGFFANELTNTVGVPFHYNGGNYALFIRPDIQLLFNEVHSLLGWITGIMAVLTIMFVLISSKYMVNPITQLTVATKEIHGGNFDVELDINREDEIGQLAKSFKEMLTKLGQLDELRSEFVSNVSHDIQTPLLNIQGYTKLLEKGDITEEEKRHYFRVIDEETNRLSSLTQQLLVLTTVDKEEKGFLRPAYFEVSQQIKDIIWKYLWLLDEKGISVNYSIPDLIFHGDPTLLYNVWENLLTNSMKYNKENGEIEILLTDEQEHIRVVFKDSGIGLSPEEQKRIFDRFYRADNSRTKVEGTGLGLSIVKSIVEMHEGRIHVDSKQGEGSAFTVILPKM</sequence>
<dbReference type="CDD" id="cd00082">
    <property type="entry name" value="HisKA"/>
    <property type="match status" value="1"/>
</dbReference>
<keyword evidence="8" id="KW-0547">Nucleotide-binding</keyword>
<evidence type="ECO:0000259" key="18">
    <source>
        <dbReference type="PROSITE" id="PS50109"/>
    </source>
</evidence>
<dbReference type="GO" id="GO:0000155">
    <property type="term" value="F:phosphorelay sensor kinase activity"/>
    <property type="evidence" value="ECO:0007669"/>
    <property type="project" value="InterPro"/>
</dbReference>
<dbReference type="RefSeq" id="WP_119111761.1">
    <property type="nucleotide sequence ID" value="NZ_CBCSEO010000007.1"/>
</dbReference>
<evidence type="ECO:0000256" key="12">
    <source>
        <dbReference type="ARBA" id="ARBA00023012"/>
    </source>
</evidence>
<protein>
    <recommendedName>
        <fullName evidence="16">Heme sensor protein HssS</fullName>
        <ecNumber evidence="3">2.7.13.3</ecNumber>
    </recommendedName>
</protein>
<dbReference type="EMBL" id="QWVT01000009">
    <property type="protein sequence ID" value="RID87501.1"/>
    <property type="molecule type" value="Genomic_DNA"/>
</dbReference>
<dbReference type="Gene3D" id="6.10.340.10">
    <property type="match status" value="1"/>
</dbReference>
<keyword evidence="6" id="KW-0808">Transferase</keyword>
<dbReference type="Gene3D" id="1.10.287.130">
    <property type="match status" value="1"/>
</dbReference>
<name>A0A398BDT2_9BACI</name>
<evidence type="ECO:0000256" key="6">
    <source>
        <dbReference type="ARBA" id="ARBA00022679"/>
    </source>
</evidence>
<dbReference type="SMART" id="SM00304">
    <property type="entry name" value="HAMP"/>
    <property type="match status" value="1"/>
</dbReference>
<feature type="domain" description="Histidine kinase" evidence="18">
    <location>
        <begin position="245"/>
        <end position="459"/>
    </location>
</feature>
<dbReference type="InterPro" id="IPR003594">
    <property type="entry name" value="HATPase_dom"/>
</dbReference>
<evidence type="ECO:0000256" key="13">
    <source>
        <dbReference type="ARBA" id="ARBA00023026"/>
    </source>
</evidence>
<dbReference type="InterPro" id="IPR003660">
    <property type="entry name" value="HAMP_dom"/>
</dbReference>
<keyword evidence="14 17" id="KW-0472">Membrane</keyword>
<dbReference type="Gene3D" id="3.30.565.10">
    <property type="entry name" value="Histidine kinase-like ATPase, C-terminal domain"/>
    <property type="match status" value="1"/>
</dbReference>
<feature type="transmembrane region" description="Helical" evidence="17">
    <location>
        <begin position="6"/>
        <end position="27"/>
    </location>
</feature>
<dbReference type="OrthoDB" id="9813151at2"/>
<keyword evidence="9 20" id="KW-0418">Kinase</keyword>
<dbReference type="SMART" id="SM00388">
    <property type="entry name" value="HisKA"/>
    <property type="match status" value="1"/>
</dbReference>
<dbReference type="PANTHER" id="PTHR45528:SF11">
    <property type="entry name" value="HISTIDINE KINASE"/>
    <property type="match status" value="1"/>
</dbReference>
<comment type="catalytic activity">
    <reaction evidence="1">
        <text>ATP + protein L-histidine = ADP + protein N-phospho-L-histidine.</text>
        <dbReference type="EC" id="2.7.13.3"/>
    </reaction>
</comment>
<dbReference type="CDD" id="cd06225">
    <property type="entry name" value="HAMP"/>
    <property type="match status" value="1"/>
</dbReference>
<comment type="subcellular location">
    <subcellularLocation>
        <location evidence="2">Cell membrane</location>
        <topology evidence="2">Multi-pass membrane protein</topology>
    </subcellularLocation>
</comment>
<keyword evidence="13" id="KW-0843">Virulence</keyword>
<evidence type="ECO:0000256" key="10">
    <source>
        <dbReference type="ARBA" id="ARBA00022840"/>
    </source>
</evidence>
<evidence type="ECO:0000256" key="17">
    <source>
        <dbReference type="SAM" id="Phobius"/>
    </source>
</evidence>
<evidence type="ECO:0000256" key="4">
    <source>
        <dbReference type="ARBA" id="ARBA00022475"/>
    </source>
</evidence>
<dbReference type="Pfam" id="PF00512">
    <property type="entry name" value="HisKA"/>
    <property type="match status" value="1"/>
</dbReference>
<dbReference type="Pfam" id="PF02518">
    <property type="entry name" value="HATPase_c"/>
    <property type="match status" value="1"/>
</dbReference>
<keyword evidence="5" id="KW-0597">Phosphoprotein</keyword>
<evidence type="ECO:0000256" key="16">
    <source>
        <dbReference type="ARBA" id="ARBA00040841"/>
    </source>
</evidence>
<keyword evidence="21" id="KW-1185">Reference proteome</keyword>
<dbReference type="InterPro" id="IPR005467">
    <property type="entry name" value="His_kinase_dom"/>
</dbReference>
<dbReference type="SMART" id="SM00387">
    <property type="entry name" value="HATPase_c"/>
    <property type="match status" value="1"/>
</dbReference>
<evidence type="ECO:0000256" key="14">
    <source>
        <dbReference type="ARBA" id="ARBA00023136"/>
    </source>
</evidence>
<dbReference type="SUPFAM" id="SSF47384">
    <property type="entry name" value="Homodimeric domain of signal transducing histidine kinase"/>
    <property type="match status" value="1"/>
</dbReference>
<dbReference type="PRINTS" id="PR00344">
    <property type="entry name" value="BCTRLSENSOR"/>
</dbReference>
<evidence type="ECO:0000256" key="7">
    <source>
        <dbReference type="ARBA" id="ARBA00022692"/>
    </source>
</evidence>
<dbReference type="SUPFAM" id="SSF158472">
    <property type="entry name" value="HAMP domain-like"/>
    <property type="match status" value="1"/>
</dbReference>
<dbReference type="InterPro" id="IPR004358">
    <property type="entry name" value="Sig_transdc_His_kin-like_C"/>
</dbReference>
<feature type="transmembrane region" description="Helical" evidence="17">
    <location>
        <begin position="161"/>
        <end position="182"/>
    </location>
</feature>
<evidence type="ECO:0000256" key="11">
    <source>
        <dbReference type="ARBA" id="ARBA00022989"/>
    </source>
</evidence>
<evidence type="ECO:0000256" key="5">
    <source>
        <dbReference type="ARBA" id="ARBA00022553"/>
    </source>
</evidence>
<keyword evidence="7 17" id="KW-0812">Transmembrane</keyword>
<evidence type="ECO:0000256" key="3">
    <source>
        <dbReference type="ARBA" id="ARBA00012438"/>
    </source>
</evidence>
<evidence type="ECO:0000259" key="19">
    <source>
        <dbReference type="PROSITE" id="PS50885"/>
    </source>
</evidence>
<keyword evidence="10" id="KW-0067">ATP-binding</keyword>
<dbReference type="SUPFAM" id="SSF55874">
    <property type="entry name" value="ATPase domain of HSP90 chaperone/DNA topoisomerase II/histidine kinase"/>
    <property type="match status" value="1"/>
</dbReference>
<evidence type="ECO:0000256" key="1">
    <source>
        <dbReference type="ARBA" id="ARBA00000085"/>
    </source>
</evidence>
<feature type="domain" description="HAMP" evidence="19">
    <location>
        <begin position="185"/>
        <end position="237"/>
    </location>
</feature>
<dbReference type="PANTHER" id="PTHR45528">
    <property type="entry name" value="SENSOR HISTIDINE KINASE CPXA"/>
    <property type="match status" value="1"/>
</dbReference>
<comment type="function">
    <text evidence="15">Member of the two-component regulatory system HssS/HssR involved in intracellular heme homeostasis and tempering of staphylococcal virulence. HssS functions as a heme sensor histidine kinase which is autophosphorylated at a histidine residue and transfers its phosphate group to an aspartate residue of HssR. HssR/HssS activates the expression of hrtAB, an efflux pump, in response to extracellular heme, hemin, hemoglobin or blood.</text>
</comment>
<dbReference type="GO" id="GO:0005886">
    <property type="term" value="C:plasma membrane"/>
    <property type="evidence" value="ECO:0007669"/>
    <property type="project" value="UniProtKB-SubCell"/>
</dbReference>
<dbReference type="GO" id="GO:0005524">
    <property type="term" value="F:ATP binding"/>
    <property type="evidence" value="ECO:0007669"/>
    <property type="project" value="UniProtKB-KW"/>
</dbReference>
<keyword evidence="12" id="KW-0902">Two-component regulatory system</keyword>
<accession>A0A398BDT2</accession>
<keyword evidence="4" id="KW-1003">Cell membrane</keyword>
<evidence type="ECO:0000256" key="8">
    <source>
        <dbReference type="ARBA" id="ARBA00022741"/>
    </source>
</evidence>
<reference evidence="20 21" key="1">
    <citation type="submission" date="2018-08" db="EMBL/GenBank/DDBJ databases">
        <title>Bacillus jemisoniae sp. nov., Bacillus chryseoplanitiae sp. nov., Bacillus resnikiae sp. nov., and Bacillus frankliniae sp. nov., isolated from Viking spacecraft and associated surfaces.</title>
        <authorList>
            <person name="Seuylemezian A."/>
            <person name="Vaishampayan P."/>
        </authorList>
    </citation>
    <scope>NUCLEOTIDE SEQUENCE [LARGE SCALE GENOMIC DNA]</scope>
    <source>
        <strain evidence="20 21">JJ-247</strain>
    </source>
</reference>
<gene>
    <name evidence="20" type="ORF">D1970_04830</name>
</gene>
<dbReference type="InterPro" id="IPR050398">
    <property type="entry name" value="HssS/ArlS-like"/>
</dbReference>
<dbReference type="FunFam" id="1.10.287.130:FF:000001">
    <property type="entry name" value="Two-component sensor histidine kinase"/>
    <property type="match status" value="1"/>
</dbReference>
<evidence type="ECO:0000313" key="20">
    <source>
        <dbReference type="EMBL" id="RID87501.1"/>
    </source>
</evidence>
<evidence type="ECO:0000313" key="21">
    <source>
        <dbReference type="Proteomes" id="UP000265816"/>
    </source>
</evidence>
<organism evidence="20 21">
    <name type="scientific">Mesobacillus zeae</name>
    <dbReference type="NCBI Taxonomy" id="1917180"/>
    <lineage>
        <taxon>Bacteria</taxon>
        <taxon>Bacillati</taxon>
        <taxon>Bacillota</taxon>
        <taxon>Bacilli</taxon>
        <taxon>Bacillales</taxon>
        <taxon>Bacillaceae</taxon>
        <taxon>Mesobacillus</taxon>
    </lineage>
</organism>
<dbReference type="AlphaFoldDB" id="A0A398BDT2"/>
<dbReference type="EC" id="2.7.13.3" evidence="3"/>
<dbReference type="FunFam" id="3.30.565.10:FF:000006">
    <property type="entry name" value="Sensor histidine kinase WalK"/>
    <property type="match status" value="1"/>
</dbReference>
<proteinExistence type="predicted"/>
<comment type="caution">
    <text evidence="20">The sequence shown here is derived from an EMBL/GenBank/DDBJ whole genome shotgun (WGS) entry which is preliminary data.</text>
</comment>
<dbReference type="PROSITE" id="PS50109">
    <property type="entry name" value="HIS_KIN"/>
    <property type="match status" value="1"/>
</dbReference>
<dbReference type="Proteomes" id="UP000265816">
    <property type="component" value="Unassembled WGS sequence"/>
</dbReference>
<evidence type="ECO:0000256" key="15">
    <source>
        <dbReference type="ARBA" id="ARBA00037219"/>
    </source>
</evidence>